<dbReference type="Pfam" id="PF12328">
    <property type="entry name" value="Rpp20"/>
    <property type="match status" value="1"/>
</dbReference>
<dbReference type="InterPro" id="IPR036882">
    <property type="entry name" value="Alba-like_dom_sf"/>
</dbReference>
<evidence type="ECO:0000256" key="2">
    <source>
        <dbReference type="ARBA" id="ARBA00022694"/>
    </source>
</evidence>
<dbReference type="EMBL" id="CAXAJV020001301">
    <property type="protein sequence ID" value="CAL7952467.1"/>
    <property type="molecule type" value="Genomic_DNA"/>
</dbReference>
<evidence type="ECO:0000313" key="4">
    <source>
        <dbReference type="EMBL" id="CAL7952467.1"/>
    </source>
</evidence>
<dbReference type="PANTHER" id="PTHR15314">
    <property type="entry name" value="RIBONUCLEASE P PROTEIN SUBUNIT P20"/>
    <property type="match status" value="1"/>
</dbReference>
<comment type="subcellular location">
    <subcellularLocation>
        <location evidence="1">Nucleus</location>
        <location evidence="1">Nucleolus</location>
    </subcellularLocation>
</comment>
<dbReference type="InterPro" id="IPR014612">
    <property type="entry name" value="Pop7/Rpp20"/>
</dbReference>
<evidence type="ECO:0000313" key="5">
    <source>
        <dbReference type="Proteomes" id="UP001642520"/>
    </source>
</evidence>
<name>A0ABP1PGY4_XYLVO</name>
<keyword evidence="3" id="KW-0539">Nucleus</keyword>
<dbReference type="Proteomes" id="UP001642520">
    <property type="component" value="Unassembled WGS sequence"/>
</dbReference>
<sequence>MADAHESLKLEESFSKHQNAPIVKRKRLLTSDYIIKKRQPFGIIKRQNKDVFVTNKTNFKAQLKKCEKLLDNGTGEVIIRGLGAAVHKACSLALQLKEIHCGSLELDIKTSTISIVDDLQPLNDSIDYETVNRNNSAVHIRVFQKFSIGGLKYQE</sequence>
<evidence type="ECO:0000256" key="3">
    <source>
        <dbReference type="ARBA" id="ARBA00023242"/>
    </source>
</evidence>
<keyword evidence="2" id="KW-0819">tRNA processing</keyword>
<evidence type="ECO:0000256" key="1">
    <source>
        <dbReference type="ARBA" id="ARBA00004604"/>
    </source>
</evidence>
<comment type="caution">
    <text evidence="4">The sequence shown here is derived from an EMBL/GenBank/DDBJ whole genome shotgun (WGS) entry which is preliminary data.</text>
</comment>
<dbReference type="SUPFAM" id="SSF82704">
    <property type="entry name" value="AlbA-like"/>
    <property type="match status" value="1"/>
</dbReference>
<accession>A0ABP1PGY4</accession>
<reference evidence="4 5" key="1">
    <citation type="submission" date="2024-08" db="EMBL/GenBank/DDBJ databases">
        <authorList>
            <person name="Will J Nash"/>
            <person name="Angela Man"/>
            <person name="Seanna McTaggart"/>
            <person name="Kendall Baker"/>
            <person name="Tom Barker"/>
            <person name="Leah Catchpole"/>
            <person name="Alex Durrant"/>
            <person name="Karim Gharbi"/>
            <person name="Naomi Irish"/>
            <person name="Gemy Kaithakottil"/>
            <person name="Debby Ku"/>
            <person name="Aaliyah Providence"/>
            <person name="Felix Shaw"/>
            <person name="David Swarbreck"/>
            <person name="Chris Watkins"/>
            <person name="Ann M. McCartney"/>
            <person name="Giulio Formenti"/>
            <person name="Alice Mouton"/>
            <person name="Noel Vella"/>
            <person name="Bjorn M von Reumont"/>
            <person name="Adriana Vella"/>
            <person name="Wilfried Haerty"/>
        </authorList>
    </citation>
    <scope>NUCLEOTIDE SEQUENCE [LARGE SCALE GENOMIC DNA]</scope>
</reference>
<protein>
    <submittedName>
        <fullName evidence="4">Uncharacterized protein</fullName>
    </submittedName>
</protein>
<keyword evidence="5" id="KW-1185">Reference proteome</keyword>
<dbReference type="PANTHER" id="PTHR15314:SF1">
    <property type="entry name" value="RIBONUCLEASE P PROTEIN SUBUNIT P20"/>
    <property type="match status" value="1"/>
</dbReference>
<dbReference type="Gene3D" id="3.30.110.20">
    <property type="entry name" value="Alba-like domain"/>
    <property type="match status" value="1"/>
</dbReference>
<gene>
    <name evidence="4" type="ORF">XYLVIOL_LOCUS11085</name>
</gene>
<organism evidence="4 5">
    <name type="scientific">Xylocopa violacea</name>
    <name type="common">Violet carpenter bee</name>
    <name type="synonym">Apis violacea</name>
    <dbReference type="NCBI Taxonomy" id="135666"/>
    <lineage>
        <taxon>Eukaryota</taxon>
        <taxon>Metazoa</taxon>
        <taxon>Ecdysozoa</taxon>
        <taxon>Arthropoda</taxon>
        <taxon>Hexapoda</taxon>
        <taxon>Insecta</taxon>
        <taxon>Pterygota</taxon>
        <taxon>Neoptera</taxon>
        <taxon>Endopterygota</taxon>
        <taxon>Hymenoptera</taxon>
        <taxon>Apocrita</taxon>
        <taxon>Aculeata</taxon>
        <taxon>Apoidea</taxon>
        <taxon>Anthophila</taxon>
        <taxon>Apidae</taxon>
        <taxon>Xylocopa</taxon>
        <taxon>Xylocopa</taxon>
    </lineage>
</organism>
<proteinExistence type="predicted"/>